<keyword evidence="4 7" id="KW-1133">Transmembrane helix</keyword>
<gene>
    <name evidence="10" type="ORF">CHS0354_023832</name>
</gene>
<evidence type="ECO:0008006" key="12">
    <source>
        <dbReference type="Google" id="ProtNLM"/>
    </source>
</evidence>
<dbReference type="InterPro" id="IPR003838">
    <property type="entry name" value="ABC3_permease_C"/>
</dbReference>
<evidence type="ECO:0000313" key="10">
    <source>
        <dbReference type="EMBL" id="KAK3582293.1"/>
    </source>
</evidence>
<accession>A0AAE0RZB4</accession>
<dbReference type="Pfam" id="PF02687">
    <property type="entry name" value="FtsX"/>
    <property type="match status" value="1"/>
</dbReference>
<evidence type="ECO:0000256" key="5">
    <source>
        <dbReference type="ARBA" id="ARBA00023136"/>
    </source>
</evidence>
<reference evidence="10" key="3">
    <citation type="submission" date="2023-05" db="EMBL/GenBank/DDBJ databases">
        <authorList>
            <person name="Smith C.H."/>
        </authorList>
    </citation>
    <scope>NUCLEOTIDE SEQUENCE</scope>
    <source>
        <strain evidence="10">CHS0354</strain>
        <tissue evidence="10">Mantle</tissue>
    </source>
</reference>
<reference evidence="10" key="2">
    <citation type="journal article" date="2021" name="Genome Biol. Evol.">
        <title>Developing a high-quality reference genome for a parasitic bivalve with doubly uniparental inheritance (Bivalvia: Unionida).</title>
        <authorList>
            <person name="Smith C.H."/>
        </authorList>
    </citation>
    <scope>NUCLEOTIDE SEQUENCE</scope>
    <source>
        <strain evidence="10">CHS0354</strain>
        <tissue evidence="10">Mantle</tissue>
    </source>
</reference>
<protein>
    <recommendedName>
        <fullName evidence="12">ABC transporter</fullName>
    </recommendedName>
</protein>
<dbReference type="EMBL" id="JAEAOA010001427">
    <property type="protein sequence ID" value="KAK3582293.1"/>
    <property type="molecule type" value="Genomic_DNA"/>
</dbReference>
<dbReference type="Pfam" id="PF12704">
    <property type="entry name" value="MacB_PCD"/>
    <property type="match status" value="1"/>
</dbReference>
<keyword evidence="5 7" id="KW-0472">Membrane</keyword>
<evidence type="ECO:0000259" key="8">
    <source>
        <dbReference type="Pfam" id="PF02687"/>
    </source>
</evidence>
<feature type="transmembrane region" description="Helical" evidence="7">
    <location>
        <begin position="314"/>
        <end position="340"/>
    </location>
</feature>
<dbReference type="GO" id="GO:0022857">
    <property type="term" value="F:transmembrane transporter activity"/>
    <property type="evidence" value="ECO:0007669"/>
    <property type="project" value="TreeGrafter"/>
</dbReference>
<keyword evidence="3 7" id="KW-0812">Transmembrane</keyword>
<keyword evidence="11" id="KW-1185">Reference proteome</keyword>
<evidence type="ECO:0000256" key="7">
    <source>
        <dbReference type="SAM" id="Phobius"/>
    </source>
</evidence>
<dbReference type="InterPro" id="IPR050250">
    <property type="entry name" value="Macrolide_Exporter_MacB"/>
</dbReference>
<name>A0AAE0RZB4_9BIVA</name>
<comment type="subcellular location">
    <subcellularLocation>
        <location evidence="1">Cell membrane</location>
        <topology evidence="1">Multi-pass membrane protein</topology>
    </subcellularLocation>
</comment>
<proteinExistence type="inferred from homology"/>
<dbReference type="GO" id="GO:0005886">
    <property type="term" value="C:plasma membrane"/>
    <property type="evidence" value="ECO:0007669"/>
    <property type="project" value="UniProtKB-SubCell"/>
</dbReference>
<evidence type="ECO:0000313" key="11">
    <source>
        <dbReference type="Proteomes" id="UP001195483"/>
    </source>
</evidence>
<dbReference type="AlphaFoldDB" id="A0AAE0RZB4"/>
<dbReference type="PANTHER" id="PTHR30572:SF4">
    <property type="entry name" value="ABC TRANSPORTER PERMEASE YTRF"/>
    <property type="match status" value="1"/>
</dbReference>
<comment type="caution">
    <text evidence="10">The sequence shown here is derived from an EMBL/GenBank/DDBJ whole genome shotgun (WGS) entry which is preliminary data.</text>
</comment>
<evidence type="ECO:0000256" key="1">
    <source>
        <dbReference type="ARBA" id="ARBA00004651"/>
    </source>
</evidence>
<reference evidence="10" key="1">
    <citation type="journal article" date="2021" name="Genome Biol. Evol.">
        <title>A High-Quality Reference Genome for a Parasitic Bivalve with Doubly Uniparental Inheritance (Bivalvia: Unionida).</title>
        <authorList>
            <person name="Smith C.H."/>
        </authorList>
    </citation>
    <scope>NUCLEOTIDE SEQUENCE</scope>
    <source>
        <strain evidence="10">CHS0354</strain>
    </source>
</reference>
<feature type="domain" description="MacB-like periplasmic core" evidence="9">
    <location>
        <begin position="3"/>
        <end position="234"/>
    </location>
</feature>
<evidence type="ECO:0000259" key="9">
    <source>
        <dbReference type="Pfam" id="PF12704"/>
    </source>
</evidence>
<evidence type="ECO:0000256" key="2">
    <source>
        <dbReference type="ARBA" id="ARBA00022475"/>
    </source>
</evidence>
<comment type="similarity">
    <text evidence="6">Belongs to the ABC-4 integral membrane protein family.</text>
</comment>
<sequence>MRSLLTALGVIIGILAVTLMGSAINGIDSEFERSMQMIGYDVLYVDKFSWTGSNSWWERRNRPDIKVEYSPAINRMIAESPFQSEIILTSSRIATLGEVSYEDQSLSDIFTMGVLSNYMSISTVTIKEGRFFTEIEERSASSVCVIGHETAGILFPNTSPLGKTIKIRGVRAKVIGVVARQGSFLGTFSFDRNILIPQGFFFQLFGKRNFRRVTIMAKIRSEKRTEEAKLELESYVRRVRGLSAEMENDFNINEQQAFRTQLDGIKNGIALAGIFITGLALFVGAIGIMNITFVSVKERTKEIGLRKAIGAQRYAILMQFLIESVFISLIGGVIGLLLAYGMSEASKVIFPGFPIVFSANLIVTGSFASIFTGILSGFVPAWQASKYDPIQALRYT</sequence>
<feature type="transmembrane region" description="Helical" evidence="7">
    <location>
        <begin position="352"/>
        <end position="379"/>
    </location>
</feature>
<dbReference type="InterPro" id="IPR025857">
    <property type="entry name" value="MacB_PCD"/>
</dbReference>
<evidence type="ECO:0000256" key="3">
    <source>
        <dbReference type="ARBA" id="ARBA00022692"/>
    </source>
</evidence>
<evidence type="ECO:0000256" key="4">
    <source>
        <dbReference type="ARBA" id="ARBA00022989"/>
    </source>
</evidence>
<keyword evidence="2" id="KW-1003">Cell membrane</keyword>
<organism evidence="10 11">
    <name type="scientific">Potamilus streckersoni</name>
    <dbReference type="NCBI Taxonomy" id="2493646"/>
    <lineage>
        <taxon>Eukaryota</taxon>
        <taxon>Metazoa</taxon>
        <taxon>Spiralia</taxon>
        <taxon>Lophotrochozoa</taxon>
        <taxon>Mollusca</taxon>
        <taxon>Bivalvia</taxon>
        <taxon>Autobranchia</taxon>
        <taxon>Heteroconchia</taxon>
        <taxon>Palaeoheterodonta</taxon>
        <taxon>Unionida</taxon>
        <taxon>Unionoidea</taxon>
        <taxon>Unionidae</taxon>
        <taxon>Ambleminae</taxon>
        <taxon>Lampsilini</taxon>
        <taxon>Potamilus</taxon>
    </lineage>
</organism>
<feature type="domain" description="ABC3 transporter permease C-terminal" evidence="8">
    <location>
        <begin position="274"/>
        <end position="389"/>
    </location>
</feature>
<feature type="transmembrane region" description="Helical" evidence="7">
    <location>
        <begin position="269"/>
        <end position="293"/>
    </location>
</feature>
<dbReference type="PANTHER" id="PTHR30572">
    <property type="entry name" value="MEMBRANE COMPONENT OF TRANSPORTER-RELATED"/>
    <property type="match status" value="1"/>
</dbReference>
<dbReference type="Proteomes" id="UP001195483">
    <property type="component" value="Unassembled WGS sequence"/>
</dbReference>
<evidence type="ECO:0000256" key="6">
    <source>
        <dbReference type="ARBA" id="ARBA00038076"/>
    </source>
</evidence>